<keyword evidence="6" id="KW-0675">Receptor</keyword>
<comment type="caution">
    <text evidence="11">The sequence shown here is derived from an EMBL/GenBank/DDBJ whole genome shotgun (WGS) entry which is preliminary data.</text>
</comment>
<dbReference type="PROSITE" id="PS50853">
    <property type="entry name" value="FN3"/>
    <property type="match status" value="1"/>
</dbReference>
<dbReference type="InterPro" id="IPR013783">
    <property type="entry name" value="Ig-like_fold"/>
</dbReference>
<keyword evidence="3 9" id="KW-0732">Signal</keyword>
<gene>
    <name evidence="11" type="ORF">WMY93_007818</name>
</gene>
<dbReference type="GO" id="GO:0004896">
    <property type="term" value="F:cytokine receptor activity"/>
    <property type="evidence" value="ECO:0007669"/>
    <property type="project" value="TreeGrafter"/>
</dbReference>
<keyword evidence="2 8" id="KW-0812">Transmembrane</keyword>
<evidence type="ECO:0000256" key="8">
    <source>
        <dbReference type="SAM" id="Phobius"/>
    </source>
</evidence>
<dbReference type="SUPFAM" id="SSF49265">
    <property type="entry name" value="Fibronectin type III"/>
    <property type="match status" value="3"/>
</dbReference>
<comment type="subcellular location">
    <subcellularLocation>
        <location evidence="1">Membrane</location>
        <topology evidence="1">Single-pass type I membrane protein</topology>
    </subcellularLocation>
</comment>
<organism evidence="11 12">
    <name type="scientific">Mugilogobius chulae</name>
    <name type="common">yellowstripe goby</name>
    <dbReference type="NCBI Taxonomy" id="88201"/>
    <lineage>
        <taxon>Eukaryota</taxon>
        <taxon>Metazoa</taxon>
        <taxon>Chordata</taxon>
        <taxon>Craniata</taxon>
        <taxon>Vertebrata</taxon>
        <taxon>Euteleostomi</taxon>
        <taxon>Actinopterygii</taxon>
        <taxon>Neopterygii</taxon>
        <taxon>Teleostei</taxon>
        <taxon>Neoteleostei</taxon>
        <taxon>Acanthomorphata</taxon>
        <taxon>Gobiaria</taxon>
        <taxon>Gobiiformes</taxon>
        <taxon>Gobioidei</taxon>
        <taxon>Gobiidae</taxon>
        <taxon>Gobionellinae</taxon>
        <taxon>Mugilogobius</taxon>
    </lineage>
</organism>
<evidence type="ECO:0000256" key="4">
    <source>
        <dbReference type="ARBA" id="ARBA00022989"/>
    </source>
</evidence>
<evidence type="ECO:0000313" key="12">
    <source>
        <dbReference type="Proteomes" id="UP001460270"/>
    </source>
</evidence>
<proteinExistence type="predicted"/>
<dbReference type="InterPro" id="IPR036116">
    <property type="entry name" value="FN3_sf"/>
</dbReference>
<protein>
    <recommendedName>
        <fullName evidence="10">Fibronectin type-III domain-containing protein</fullName>
    </recommendedName>
</protein>
<evidence type="ECO:0000256" key="3">
    <source>
        <dbReference type="ARBA" id="ARBA00022729"/>
    </source>
</evidence>
<evidence type="ECO:0000256" key="6">
    <source>
        <dbReference type="ARBA" id="ARBA00023170"/>
    </source>
</evidence>
<feature type="domain" description="Fibronectin type-III" evidence="10">
    <location>
        <begin position="203"/>
        <end position="297"/>
    </location>
</feature>
<feature type="transmembrane region" description="Helical" evidence="8">
    <location>
        <begin position="315"/>
        <end position="336"/>
    </location>
</feature>
<dbReference type="PANTHER" id="PTHR23037:SF45">
    <property type="entry name" value="INTERLEUKIN 13 RECEPTOR SUBUNIT ALPHA 2"/>
    <property type="match status" value="1"/>
</dbReference>
<reference evidence="12" key="1">
    <citation type="submission" date="2024-04" db="EMBL/GenBank/DDBJ databases">
        <title>Salinicola lusitanus LLJ914,a marine bacterium isolated from the Okinawa Trough.</title>
        <authorList>
            <person name="Li J."/>
        </authorList>
    </citation>
    <scope>NUCLEOTIDE SEQUENCE [LARGE SCALE GENOMIC DNA]</scope>
</reference>
<dbReference type="GO" id="GO:0009897">
    <property type="term" value="C:external side of plasma membrane"/>
    <property type="evidence" value="ECO:0007669"/>
    <property type="project" value="TreeGrafter"/>
</dbReference>
<dbReference type="Proteomes" id="UP001460270">
    <property type="component" value="Unassembled WGS sequence"/>
</dbReference>
<keyword evidence="4 8" id="KW-1133">Transmembrane helix</keyword>
<sequence>MNTCLKQVLLIISLKFVHTTVDPPENLTIADMGHLGELEIRWRPSVGKEQGQCLVLYELHYYDSYTSSWTTIRTTLTSFRAQFDLTKEVKVRVYTLISGACAEVKSKNYTELVQKPDMTGMDGIQNLTCVFYDMEHLVCSWKRSSKMPSKTQEALYYWSGCNFSGIDLPTFSDVNLCVNASSGPIIRPVCTTLQIQNTVKPKAPGELHVEAGADRQLSVQWDSPPGRIPQDCLQWQVQVETEVEEGKHTLITSTENVVSLALPANETHCLRVRSMMNKYCADGGVWSDWSPSVCYPEKLKMVSAPSRDTFPENKYTAVTIISGVVLVLCVCACIGLKLSRHEKKREVSHSTQSAQSSAEIIPVFQYV</sequence>
<evidence type="ECO:0000256" key="2">
    <source>
        <dbReference type="ARBA" id="ARBA00022692"/>
    </source>
</evidence>
<evidence type="ECO:0000313" key="11">
    <source>
        <dbReference type="EMBL" id="KAK7925508.1"/>
    </source>
</evidence>
<keyword evidence="5 8" id="KW-0472">Membrane</keyword>
<keyword evidence="12" id="KW-1185">Reference proteome</keyword>
<evidence type="ECO:0000256" key="9">
    <source>
        <dbReference type="SAM" id="SignalP"/>
    </source>
</evidence>
<name>A0AAW0PHG1_9GOBI</name>
<feature type="chain" id="PRO_5043833281" description="Fibronectin type-III domain-containing protein" evidence="9">
    <location>
        <begin position="20"/>
        <end position="367"/>
    </location>
</feature>
<dbReference type="Gene3D" id="2.60.40.10">
    <property type="entry name" value="Immunoglobulins"/>
    <property type="match status" value="3"/>
</dbReference>
<dbReference type="InterPro" id="IPR015321">
    <property type="entry name" value="TypeI_recpt_CBD"/>
</dbReference>
<dbReference type="AlphaFoldDB" id="A0AAW0PHG1"/>
<evidence type="ECO:0000256" key="1">
    <source>
        <dbReference type="ARBA" id="ARBA00004479"/>
    </source>
</evidence>
<feature type="signal peptide" evidence="9">
    <location>
        <begin position="1"/>
        <end position="19"/>
    </location>
</feature>
<evidence type="ECO:0000256" key="7">
    <source>
        <dbReference type="ARBA" id="ARBA00023180"/>
    </source>
</evidence>
<dbReference type="Pfam" id="PF09240">
    <property type="entry name" value="IL6Ra-bind"/>
    <property type="match status" value="1"/>
</dbReference>
<evidence type="ECO:0000256" key="5">
    <source>
        <dbReference type="ARBA" id="ARBA00023136"/>
    </source>
</evidence>
<accession>A0AAW0PHG1</accession>
<dbReference type="EMBL" id="JBBPFD010000005">
    <property type="protein sequence ID" value="KAK7925508.1"/>
    <property type="molecule type" value="Genomic_DNA"/>
</dbReference>
<dbReference type="PANTHER" id="PTHR23037">
    <property type="entry name" value="CYTOKINE RECEPTOR"/>
    <property type="match status" value="1"/>
</dbReference>
<dbReference type="InterPro" id="IPR003961">
    <property type="entry name" value="FN3_dom"/>
</dbReference>
<keyword evidence="7" id="KW-0325">Glycoprotein</keyword>
<evidence type="ECO:0000259" key="10">
    <source>
        <dbReference type="PROSITE" id="PS50853"/>
    </source>
</evidence>